<keyword evidence="3 8" id="KW-0812">Transmembrane</keyword>
<dbReference type="Pfam" id="PF08395">
    <property type="entry name" value="7tm_7"/>
    <property type="match status" value="1"/>
</dbReference>
<evidence type="ECO:0000256" key="7">
    <source>
        <dbReference type="ARBA" id="ARBA00023224"/>
    </source>
</evidence>
<dbReference type="GO" id="GO:0005886">
    <property type="term" value="C:plasma membrane"/>
    <property type="evidence" value="ECO:0007669"/>
    <property type="project" value="UniProtKB-SubCell"/>
</dbReference>
<dbReference type="InterPro" id="IPR013604">
    <property type="entry name" value="7TM_chemorcpt"/>
</dbReference>
<reference evidence="9" key="1">
    <citation type="submission" date="2021-03" db="EMBL/GenBank/DDBJ databases">
        <title>Chromosome level genome of the anhydrobiotic midge Polypedilum vanderplanki.</title>
        <authorList>
            <person name="Yoshida Y."/>
            <person name="Kikawada T."/>
            <person name="Gusev O."/>
        </authorList>
    </citation>
    <scope>NUCLEOTIDE SEQUENCE</scope>
    <source>
        <strain evidence="9">NIAS01</strain>
        <tissue evidence="9">Whole body or cell culture</tissue>
    </source>
</reference>
<evidence type="ECO:0000256" key="4">
    <source>
        <dbReference type="ARBA" id="ARBA00022989"/>
    </source>
</evidence>
<dbReference type="GO" id="GO:0007165">
    <property type="term" value="P:signal transduction"/>
    <property type="evidence" value="ECO:0007669"/>
    <property type="project" value="UniProtKB-KW"/>
</dbReference>
<dbReference type="GO" id="GO:0030425">
    <property type="term" value="C:dendrite"/>
    <property type="evidence" value="ECO:0007669"/>
    <property type="project" value="TreeGrafter"/>
</dbReference>
<evidence type="ECO:0000256" key="2">
    <source>
        <dbReference type="ARBA" id="ARBA00022475"/>
    </source>
</evidence>
<gene>
    <name evidence="9" type="ORF">PVAND_003628</name>
</gene>
<dbReference type="GO" id="GO:0050909">
    <property type="term" value="P:sensory perception of taste"/>
    <property type="evidence" value="ECO:0007669"/>
    <property type="project" value="InterPro"/>
</dbReference>
<dbReference type="EMBL" id="JADBJN010000003">
    <property type="protein sequence ID" value="KAG5673596.1"/>
    <property type="molecule type" value="Genomic_DNA"/>
</dbReference>
<evidence type="ECO:0000256" key="8">
    <source>
        <dbReference type="SAM" id="Phobius"/>
    </source>
</evidence>
<evidence type="ECO:0000313" key="10">
    <source>
        <dbReference type="Proteomes" id="UP001107558"/>
    </source>
</evidence>
<keyword evidence="10" id="KW-1185">Reference proteome</keyword>
<dbReference type="GO" id="GO:0007635">
    <property type="term" value="P:chemosensory behavior"/>
    <property type="evidence" value="ECO:0007669"/>
    <property type="project" value="TreeGrafter"/>
</dbReference>
<evidence type="ECO:0000256" key="1">
    <source>
        <dbReference type="ARBA" id="ARBA00004651"/>
    </source>
</evidence>
<comment type="caution">
    <text evidence="9">The sequence shown here is derived from an EMBL/GenBank/DDBJ whole genome shotgun (WGS) entry which is preliminary data.</text>
</comment>
<dbReference type="GO" id="GO:0043025">
    <property type="term" value="C:neuronal cell body"/>
    <property type="evidence" value="ECO:0007669"/>
    <property type="project" value="TreeGrafter"/>
</dbReference>
<keyword evidence="4 8" id="KW-1133">Transmembrane helix</keyword>
<evidence type="ECO:0008006" key="11">
    <source>
        <dbReference type="Google" id="ProtNLM"/>
    </source>
</evidence>
<keyword evidence="6" id="KW-0675">Receptor</keyword>
<protein>
    <recommendedName>
        <fullName evidence="11">Gustatory receptor</fullName>
    </recommendedName>
</protein>
<evidence type="ECO:0000256" key="5">
    <source>
        <dbReference type="ARBA" id="ARBA00023136"/>
    </source>
</evidence>
<dbReference type="PANTHER" id="PTHR21143">
    <property type="entry name" value="INVERTEBRATE GUSTATORY RECEPTOR"/>
    <property type="match status" value="1"/>
</dbReference>
<feature type="transmembrane region" description="Helical" evidence="8">
    <location>
        <begin position="39"/>
        <end position="57"/>
    </location>
</feature>
<dbReference type="AlphaFoldDB" id="A0A9J6BUM8"/>
<dbReference type="PANTHER" id="PTHR21143:SF133">
    <property type="entry name" value="GUSTATORY AND PHEROMONE RECEPTOR 32A-RELATED"/>
    <property type="match status" value="1"/>
</dbReference>
<evidence type="ECO:0000256" key="6">
    <source>
        <dbReference type="ARBA" id="ARBA00023170"/>
    </source>
</evidence>
<dbReference type="Proteomes" id="UP001107558">
    <property type="component" value="Chromosome 3"/>
</dbReference>
<comment type="subcellular location">
    <subcellularLocation>
        <location evidence="1">Cell membrane</location>
        <topology evidence="1">Multi-pass membrane protein</topology>
    </subcellularLocation>
</comment>
<sequence>MSQSISISLALKNAKFLKLLGLSCFSVENGRSVTKLTDVLCMLTSISIGVFVCYYSVNFRNELAMQNSKITSVGNFLSFLGSVIIVVLSVFITFLFRHKLWSLAFKLDSIEEKAQTTLKLANEMMKRSHDMNKTLMLVTFTTLVKKRKPKFTCGLFDFDWKLVFANISSAATNFVILMQFDMASKR</sequence>
<dbReference type="GO" id="GO:0008049">
    <property type="term" value="P:male courtship behavior"/>
    <property type="evidence" value="ECO:0007669"/>
    <property type="project" value="TreeGrafter"/>
</dbReference>
<evidence type="ECO:0000313" key="9">
    <source>
        <dbReference type="EMBL" id="KAG5673596.1"/>
    </source>
</evidence>
<feature type="transmembrane region" description="Helical" evidence="8">
    <location>
        <begin position="77"/>
        <end position="96"/>
    </location>
</feature>
<organism evidence="9 10">
    <name type="scientific">Polypedilum vanderplanki</name>
    <name type="common">Sleeping chironomid midge</name>
    <dbReference type="NCBI Taxonomy" id="319348"/>
    <lineage>
        <taxon>Eukaryota</taxon>
        <taxon>Metazoa</taxon>
        <taxon>Ecdysozoa</taxon>
        <taxon>Arthropoda</taxon>
        <taxon>Hexapoda</taxon>
        <taxon>Insecta</taxon>
        <taxon>Pterygota</taxon>
        <taxon>Neoptera</taxon>
        <taxon>Endopterygota</taxon>
        <taxon>Diptera</taxon>
        <taxon>Nematocera</taxon>
        <taxon>Chironomoidea</taxon>
        <taxon>Chironomidae</taxon>
        <taxon>Chironominae</taxon>
        <taxon>Polypedilum</taxon>
        <taxon>Polypedilum</taxon>
    </lineage>
</organism>
<accession>A0A9J6BUM8</accession>
<evidence type="ECO:0000256" key="3">
    <source>
        <dbReference type="ARBA" id="ARBA00022692"/>
    </source>
</evidence>
<keyword evidence="2" id="KW-1003">Cell membrane</keyword>
<dbReference type="GO" id="GO:0030424">
    <property type="term" value="C:axon"/>
    <property type="evidence" value="ECO:0007669"/>
    <property type="project" value="TreeGrafter"/>
</dbReference>
<dbReference type="OrthoDB" id="6366728at2759"/>
<name>A0A9J6BUM8_POLVA</name>
<keyword evidence="5 8" id="KW-0472">Membrane</keyword>
<keyword evidence="7" id="KW-0807">Transducer</keyword>
<proteinExistence type="predicted"/>